<proteinExistence type="predicted"/>
<evidence type="ECO:0000313" key="1">
    <source>
        <dbReference type="EMBL" id="KKK60396.1"/>
    </source>
</evidence>
<dbReference type="EMBL" id="LAZR01062991">
    <property type="protein sequence ID" value="KKK60396.1"/>
    <property type="molecule type" value="Genomic_DNA"/>
</dbReference>
<name>A0A0F8ZKD9_9ZZZZ</name>
<dbReference type="AlphaFoldDB" id="A0A0F8ZKD9"/>
<reference evidence="1" key="1">
    <citation type="journal article" date="2015" name="Nature">
        <title>Complex archaea that bridge the gap between prokaryotes and eukaryotes.</title>
        <authorList>
            <person name="Spang A."/>
            <person name="Saw J.H."/>
            <person name="Jorgensen S.L."/>
            <person name="Zaremba-Niedzwiedzka K."/>
            <person name="Martijn J."/>
            <person name="Lind A.E."/>
            <person name="van Eijk R."/>
            <person name="Schleper C."/>
            <person name="Guy L."/>
            <person name="Ettema T.J."/>
        </authorList>
    </citation>
    <scope>NUCLEOTIDE SEQUENCE</scope>
</reference>
<organism evidence="1">
    <name type="scientific">marine sediment metagenome</name>
    <dbReference type="NCBI Taxonomy" id="412755"/>
    <lineage>
        <taxon>unclassified sequences</taxon>
        <taxon>metagenomes</taxon>
        <taxon>ecological metagenomes</taxon>
    </lineage>
</organism>
<protein>
    <submittedName>
        <fullName evidence="1">Uncharacterized protein</fullName>
    </submittedName>
</protein>
<comment type="caution">
    <text evidence="1">The sequence shown here is derived from an EMBL/GenBank/DDBJ whole genome shotgun (WGS) entry which is preliminary data.</text>
</comment>
<gene>
    <name evidence="1" type="ORF">LCGC14_3024790</name>
</gene>
<accession>A0A0F8ZKD9</accession>
<sequence length="275" mass="29851">MALLTSAGVEWAGPLAGSPTGRSTGRVAVRSAFNRRLYSTKDNDHDEVADTAVDVTPLTGSPPTPTLLASLCVETKLNVGEDWFEKIHIYPGGTVENPNYQQDFKVLFGDILAQTDRPFEIFNAFRKNVATLTSLDLSAVVPGVTTPGTAALDTMGPLTSLLDIAASTFNVDLTTGLGTPALRDVRALQDGLARFDGPVTFNFDLQATAFDVSGARVAMILSDYSMPYSEVMEFLTDIIPGSDGHEQRLALRKNPREQFLCKFELDGLERQRFQA</sequence>
<feature type="non-terminal residue" evidence="1">
    <location>
        <position position="275"/>
    </location>
</feature>